<dbReference type="AlphaFoldDB" id="L8H167"/>
<dbReference type="Proteomes" id="UP000011083">
    <property type="component" value="Unassembled WGS sequence"/>
</dbReference>
<proteinExistence type="predicted"/>
<keyword evidence="2" id="KW-1185">Reference proteome</keyword>
<dbReference type="RefSeq" id="XP_004340106.1">
    <property type="nucleotide sequence ID" value="XM_004340058.1"/>
</dbReference>
<gene>
    <name evidence="1" type="ORF">ACA1_367760</name>
</gene>
<dbReference type="KEGG" id="acan:ACA1_367760"/>
<dbReference type="EMBL" id="KB007960">
    <property type="protein sequence ID" value="ELR18086.1"/>
    <property type="molecule type" value="Genomic_DNA"/>
</dbReference>
<dbReference type="VEuPathDB" id="AmoebaDB:ACA1_367760"/>
<reference evidence="1 2" key="1">
    <citation type="journal article" date="2013" name="Genome Biol.">
        <title>Genome of Acanthamoeba castellanii highlights extensive lateral gene transfer and early evolution of tyrosine kinase signaling.</title>
        <authorList>
            <person name="Clarke M."/>
            <person name="Lohan A.J."/>
            <person name="Liu B."/>
            <person name="Lagkouvardos I."/>
            <person name="Roy S."/>
            <person name="Zafar N."/>
            <person name="Bertelli C."/>
            <person name="Schilde C."/>
            <person name="Kianianmomeni A."/>
            <person name="Burglin T.R."/>
            <person name="Frech C."/>
            <person name="Turcotte B."/>
            <person name="Kopec K.O."/>
            <person name="Synnott J.M."/>
            <person name="Choo C."/>
            <person name="Paponov I."/>
            <person name="Finkler A."/>
            <person name="Soon Heng Tan C."/>
            <person name="Hutchins A.P."/>
            <person name="Weinmeier T."/>
            <person name="Rattei T."/>
            <person name="Chu J.S."/>
            <person name="Gimenez G."/>
            <person name="Irimia M."/>
            <person name="Rigden D.J."/>
            <person name="Fitzpatrick D.A."/>
            <person name="Lorenzo-Morales J."/>
            <person name="Bateman A."/>
            <person name="Chiu C.H."/>
            <person name="Tang P."/>
            <person name="Hegemann P."/>
            <person name="Fromm H."/>
            <person name="Raoult D."/>
            <person name="Greub G."/>
            <person name="Miranda-Saavedra D."/>
            <person name="Chen N."/>
            <person name="Nash P."/>
            <person name="Ginger M.L."/>
            <person name="Horn M."/>
            <person name="Schaap P."/>
            <person name="Caler L."/>
            <person name="Loftus B."/>
        </authorList>
    </citation>
    <scope>NUCLEOTIDE SEQUENCE [LARGE SCALE GENOMIC DNA]</scope>
    <source>
        <strain evidence="1 2">Neff</strain>
    </source>
</reference>
<evidence type="ECO:0000313" key="1">
    <source>
        <dbReference type="EMBL" id="ELR18086.1"/>
    </source>
</evidence>
<evidence type="ECO:0000313" key="2">
    <source>
        <dbReference type="Proteomes" id="UP000011083"/>
    </source>
</evidence>
<dbReference type="GeneID" id="14918988"/>
<organism evidence="1 2">
    <name type="scientific">Acanthamoeba castellanii (strain ATCC 30010 / Neff)</name>
    <dbReference type="NCBI Taxonomy" id="1257118"/>
    <lineage>
        <taxon>Eukaryota</taxon>
        <taxon>Amoebozoa</taxon>
        <taxon>Discosea</taxon>
        <taxon>Longamoebia</taxon>
        <taxon>Centramoebida</taxon>
        <taxon>Acanthamoebidae</taxon>
        <taxon>Acanthamoeba</taxon>
    </lineage>
</organism>
<sequence>MPCKSILPSSAAVSVLAYGLGSRLRRRLYFAQLVDCGGDKQLFCSSALGRPILATTVMKRFFGAPDSASVREVCADAGLDPAPYAPMCAVLDGMLVMDKPARLGASKALAALLGRTPTLASARHDRARDLTGV</sequence>
<protein>
    <submittedName>
        <fullName evidence="1">Uncharacterized protein</fullName>
    </submittedName>
</protein>
<accession>L8H167</accession>
<name>L8H167_ACACF</name>